<evidence type="ECO:0000256" key="3">
    <source>
        <dbReference type="ARBA" id="ARBA00022679"/>
    </source>
</evidence>
<feature type="active site" evidence="8">
    <location>
        <position position="318"/>
    </location>
</feature>
<dbReference type="SMART" id="SM00460">
    <property type="entry name" value="TGc"/>
    <property type="match status" value="1"/>
</dbReference>
<dbReference type="InterPro" id="IPR008958">
    <property type="entry name" value="Transglutaminase_C"/>
</dbReference>
<dbReference type="InterPro" id="IPR036238">
    <property type="entry name" value="Transglutaminase_C_sf"/>
</dbReference>
<dbReference type="InterPro" id="IPR002931">
    <property type="entry name" value="Transglutaminase-like"/>
</dbReference>
<evidence type="ECO:0000256" key="4">
    <source>
        <dbReference type="ARBA" id="ARBA00022723"/>
    </source>
</evidence>
<name>A0A9Y3S122_9CICH</name>
<comment type="cofactor">
    <cofactor evidence="1">
        <name>Ca(2+)</name>
        <dbReference type="ChEBI" id="CHEBI:29108"/>
    </cofactor>
</comment>
<feature type="active site" evidence="8">
    <location>
        <position position="377"/>
    </location>
</feature>
<dbReference type="GO" id="GO:0003810">
    <property type="term" value="F:protein-glutamine gamma-glutamyltransferase activity"/>
    <property type="evidence" value="ECO:0007669"/>
    <property type="project" value="UniProtKB-EC"/>
</dbReference>
<dbReference type="InterPro" id="IPR050779">
    <property type="entry name" value="Transglutaminase"/>
</dbReference>
<dbReference type="PANTHER" id="PTHR11590:SF42">
    <property type="entry name" value="COAGULATION FACTOR XIII A CHAIN"/>
    <property type="match status" value="1"/>
</dbReference>
<evidence type="ECO:0000256" key="1">
    <source>
        <dbReference type="ARBA" id="ARBA00001913"/>
    </source>
</evidence>
<evidence type="ECO:0000313" key="12">
    <source>
        <dbReference type="RefSeq" id="XP_005752586.1"/>
    </source>
</evidence>
<protein>
    <recommendedName>
        <fullName evidence="7">protein-glutamine gamma-glutamyltransferase</fullName>
        <ecNumber evidence="7">2.3.2.13</ecNumber>
    </recommendedName>
</protein>
<dbReference type="Gene3D" id="3.90.260.10">
    <property type="entry name" value="Transglutaminase-like"/>
    <property type="match status" value="1"/>
</dbReference>
<proteinExistence type="inferred from homology"/>
<accession>A0A9Y3S122</accession>
<dbReference type="GeneID" id="102192870"/>
<dbReference type="RefSeq" id="XP_005752586.1">
    <property type="nucleotide sequence ID" value="XM_005752529.1"/>
</dbReference>
<dbReference type="PIRSF" id="PIRSF000459">
    <property type="entry name" value="TGM_EBP42"/>
    <property type="match status" value="1"/>
</dbReference>
<dbReference type="InterPro" id="IPR001102">
    <property type="entry name" value="Transglutaminase_N"/>
</dbReference>
<reference evidence="12" key="1">
    <citation type="submission" date="2025-08" db="UniProtKB">
        <authorList>
            <consortium name="RefSeq"/>
        </authorList>
    </citation>
    <scope>IDENTIFICATION</scope>
</reference>
<keyword evidence="4" id="KW-0479">Metal-binding</keyword>
<evidence type="ECO:0000256" key="6">
    <source>
        <dbReference type="ARBA" id="ARBA00023315"/>
    </source>
</evidence>
<evidence type="ECO:0000256" key="7">
    <source>
        <dbReference type="ARBA" id="ARBA00024222"/>
    </source>
</evidence>
<dbReference type="GO" id="GO:0046872">
    <property type="term" value="F:metal ion binding"/>
    <property type="evidence" value="ECO:0007669"/>
    <property type="project" value="UniProtKB-KW"/>
</dbReference>
<dbReference type="AlphaFoldDB" id="A0A9Y3S122"/>
<keyword evidence="11" id="KW-1185">Reference proteome</keyword>
<dbReference type="InterPro" id="IPR013783">
    <property type="entry name" value="Ig-like_fold"/>
</dbReference>
<evidence type="ECO:0000256" key="5">
    <source>
        <dbReference type="ARBA" id="ARBA00022837"/>
    </source>
</evidence>
<dbReference type="Pfam" id="PF00927">
    <property type="entry name" value="Transglut_C"/>
    <property type="match status" value="2"/>
</dbReference>
<keyword evidence="3" id="KW-0808">Transferase</keyword>
<dbReference type="Pfam" id="PF00868">
    <property type="entry name" value="Transglut_N"/>
    <property type="match status" value="1"/>
</dbReference>
<evidence type="ECO:0000256" key="9">
    <source>
        <dbReference type="SAM" id="MobiDB-lite"/>
    </source>
</evidence>
<dbReference type="SUPFAM" id="SSF54001">
    <property type="entry name" value="Cysteine proteinases"/>
    <property type="match status" value="1"/>
</dbReference>
<dbReference type="EC" id="2.3.2.13" evidence="7"/>
<dbReference type="Pfam" id="PF01841">
    <property type="entry name" value="Transglut_core"/>
    <property type="match status" value="1"/>
</dbReference>
<feature type="active site" evidence="8">
    <location>
        <position position="400"/>
    </location>
</feature>
<organism evidence="11 12">
    <name type="scientific">Pundamilia nyererei</name>
    <dbReference type="NCBI Taxonomy" id="303518"/>
    <lineage>
        <taxon>Eukaryota</taxon>
        <taxon>Metazoa</taxon>
        <taxon>Chordata</taxon>
        <taxon>Craniata</taxon>
        <taxon>Vertebrata</taxon>
        <taxon>Euteleostomi</taxon>
        <taxon>Actinopterygii</taxon>
        <taxon>Neopterygii</taxon>
        <taxon>Teleostei</taxon>
        <taxon>Neoteleostei</taxon>
        <taxon>Acanthomorphata</taxon>
        <taxon>Ovalentaria</taxon>
        <taxon>Cichlomorphae</taxon>
        <taxon>Cichliformes</taxon>
        <taxon>Cichlidae</taxon>
        <taxon>African cichlids</taxon>
        <taxon>Pseudocrenilabrinae</taxon>
        <taxon>Haplochromini</taxon>
        <taxon>Pundamilia</taxon>
    </lineage>
</organism>
<dbReference type="SUPFAM" id="SSF49309">
    <property type="entry name" value="Transglutaminase, two C-terminal domains"/>
    <property type="match status" value="2"/>
</dbReference>
<dbReference type="InterPro" id="IPR014756">
    <property type="entry name" value="Ig_E-set"/>
</dbReference>
<comment type="similarity">
    <text evidence="2">Belongs to the transglutaminase superfamily. Transglutaminase family.</text>
</comment>
<dbReference type="InterPro" id="IPR038765">
    <property type="entry name" value="Papain-like_cys_pep_sf"/>
</dbReference>
<dbReference type="PANTHER" id="PTHR11590">
    <property type="entry name" value="PROTEIN-GLUTAMINE GAMMA-GLUTAMYLTRANSFERASE"/>
    <property type="match status" value="1"/>
</dbReference>
<dbReference type="InterPro" id="IPR036985">
    <property type="entry name" value="Transglutaminase-like_sf"/>
</dbReference>
<dbReference type="SUPFAM" id="SSF81296">
    <property type="entry name" value="E set domains"/>
    <property type="match status" value="1"/>
</dbReference>
<feature type="domain" description="Transglutaminase-like" evidence="10">
    <location>
        <begin position="310"/>
        <end position="403"/>
    </location>
</feature>
<dbReference type="Gene3D" id="2.60.40.10">
    <property type="entry name" value="Immunoglobulins"/>
    <property type="match status" value="3"/>
</dbReference>
<sequence length="798" mass="88799">MTGPTAETQKGRYAKPLPTSNLSYSDVVPEFEPFEGVAESEVTPRAFAPGGVLLEALKINMCQDVNKPKHYTTDYYMQNLVVRRGQEFVMQVTFNRPLAPEDDFHIEFTIGSDPSPNKGSLVMVTFGNRGSSSWSGRILQSQGTSVMFGITPDAAAIVGKFQVYVAISTGMGMQRTKRDPTTDLYLLFNAWCPDDHVFLPNEAERQEYVLNDEGVIYQGSSSSVVDRPWTFGQFERGILDACIFVLDASQMPIYDRGNVVKLVRVGSAMMNSQDDNGVMVGNWSNDYSMGKPPTSWTGSTKILLQYANTGVPVCFAQCWVYAGVFNTFLRCLGIPARVITNYNSAHDNTGNLKTDLLFNADGTPDRRNTRDSIWNYHCWNEVMIKRPDLPPGLEGWQVVDSTPQETSDGFFRCGPAPVIAIKEGHVCYPFDCGFVFAEVNSDVVYLKRDKYGNLTPFRVDKTYVGEKILTKAVGSQQQNNITNTYKYPEGSAEDEATMARAEGFGCERDHSDVPEDDLSVTVIVEPCVIGQDVQLVATFKNQGKVLRNVTAHLDCDIIFYTGVVASHFKDITFDVTVLPYQSYSVPFKIPAYEYQTQLSSQTCLRFIVSGQSDNLHVLDLKVLELQTPDLKVTLNGEPLLNQEMGVKVEFTNNFGFPLRGVNLSLEGAGLIGPKSKYYREIPPQATITWQETFIPWLPGLRRITALMDCQEVRQPVGKQCETEQHVLVIPPHCQQVLASCDCQPACPDNAPMKKEEEEEEEEECPSKKSLSDGIGLVQPATDDDDRQDFGCFPTLVSG</sequence>
<dbReference type="InterPro" id="IPR023608">
    <property type="entry name" value="Transglutaminase_animal"/>
</dbReference>
<evidence type="ECO:0000256" key="2">
    <source>
        <dbReference type="ARBA" id="ARBA00005968"/>
    </source>
</evidence>
<keyword evidence="6" id="KW-0012">Acyltransferase</keyword>
<keyword evidence="5" id="KW-0106">Calcium</keyword>
<dbReference type="GO" id="GO:0007399">
    <property type="term" value="P:nervous system development"/>
    <property type="evidence" value="ECO:0007669"/>
    <property type="project" value="UniProtKB-ARBA"/>
</dbReference>
<dbReference type="FunFam" id="3.90.260.10:FF:000001">
    <property type="entry name" value="Protein-glutamine gamma-glutamyltransferase 2"/>
    <property type="match status" value="1"/>
</dbReference>
<feature type="region of interest" description="Disordered" evidence="9">
    <location>
        <begin position="749"/>
        <end position="789"/>
    </location>
</feature>
<gene>
    <name evidence="12" type="primary">LOC102192870</name>
</gene>
<dbReference type="GO" id="GO:0072378">
    <property type="term" value="P:blood coagulation, fibrin clot formation"/>
    <property type="evidence" value="ECO:0007669"/>
    <property type="project" value="TreeGrafter"/>
</dbReference>
<evidence type="ECO:0000256" key="8">
    <source>
        <dbReference type="PIRSR" id="PIRSR000459-1"/>
    </source>
</evidence>
<evidence type="ECO:0000259" key="10">
    <source>
        <dbReference type="SMART" id="SM00460"/>
    </source>
</evidence>
<dbReference type="Proteomes" id="UP000695023">
    <property type="component" value="Unplaced"/>
</dbReference>
<evidence type="ECO:0000313" key="11">
    <source>
        <dbReference type="Proteomes" id="UP000695023"/>
    </source>
</evidence>